<evidence type="ECO:0008006" key="5">
    <source>
        <dbReference type="Google" id="ProtNLM"/>
    </source>
</evidence>
<organism evidence="1 4">
    <name type="scientific">Myxococcus virescens</name>
    <dbReference type="NCBI Taxonomy" id="83456"/>
    <lineage>
        <taxon>Bacteria</taxon>
        <taxon>Pseudomonadati</taxon>
        <taxon>Myxococcota</taxon>
        <taxon>Myxococcia</taxon>
        <taxon>Myxococcales</taxon>
        <taxon>Cystobacterineae</taxon>
        <taxon>Myxococcaceae</taxon>
        <taxon>Myxococcus</taxon>
    </lineage>
</organism>
<keyword evidence="3" id="KW-1185">Reference proteome</keyword>
<dbReference type="RefSeq" id="WP_244172232.1">
    <property type="nucleotide sequence ID" value="NZ_BJVY01000024.1"/>
</dbReference>
<evidence type="ECO:0000313" key="1">
    <source>
        <dbReference type="EMBL" id="GEL72390.1"/>
    </source>
</evidence>
<evidence type="ECO:0000313" key="2">
    <source>
        <dbReference type="EMBL" id="SDF07186.1"/>
    </source>
</evidence>
<dbReference type="EMBL" id="BJVY01000024">
    <property type="protein sequence ID" value="GEL72390.1"/>
    <property type="molecule type" value="Genomic_DNA"/>
</dbReference>
<name>A0A511HFQ8_9BACT</name>
<proteinExistence type="predicted"/>
<reference evidence="2 3" key="1">
    <citation type="submission" date="2016-10" db="EMBL/GenBank/DDBJ databases">
        <authorList>
            <person name="Varghese N."/>
            <person name="Submissions S."/>
        </authorList>
    </citation>
    <scope>NUCLEOTIDE SEQUENCE [LARGE SCALE GENOMIC DNA]</scope>
    <source>
        <strain evidence="2 3">DSM 2260</strain>
    </source>
</reference>
<evidence type="ECO:0000313" key="4">
    <source>
        <dbReference type="Proteomes" id="UP000321224"/>
    </source>
</evidence>
<dbReference type="PROSITE" id="PS51257">
    <property type="entry name" value="PROKAR_LIPOPROTEIN"/>
    <property type="match status" value="1"/>
</dbReference>
<dbReference type="Proteomes" id="UP000198717">
    <property type="component" value="Unassembled WGS sequence"/>
</dbReference>
<gene>
    <name evidence="1" type="ORF">MVI01_41740</name>
    <name evidence="2" type="ORF">SAMN04488504_11949</name>
</gene>
<comment type="caution">
    <text evidence="1">The sequence shown here is derived from an EMBL/GenBank/DDBJ whole genome shotgun (WGS) entry which is preliminary data.</text>
</comment>
<accession>A0A511HFQ8</accession>
<dbReference type="EMBL" id="FNAJ01000019">
    <property type="protein sequence ID" value="SDF07186.1"/>
    <property type="molecule type" value="Genomic_DNA"/>
</dbReference>
<sequence length="118" mass="12455">MRLIASMLAATALLVGCGGEEQAPEALEEVPVATAPQKDGEGSVTAMAGPYYYAQTWDNGKRLTVCANDLTVHRPNGSTCTLTRGQTFTVYSGGSEWVPGHAWGNCGVDGQVQNGWFC</sequence>
<dbReference type="Proteomes" id="UP000321224">
    <property type="component" value="Unassembled WGS sequence"/>
</dbReference>
<protein>
    <recommendedName>
        <fullName evidence="5">Lipoprotein</fullName>
    </recommendedName>
</protein>
<dbReference type="AlphaFoldDB" id="A0A511HFQ8"/>
<evidence type="ECO:0000313" key="3">
    <source>
        <dbReference type="Proteomes" id="UP000198717"/>
    </source>
</evidence>
<reference evidence="1 4" key="2">
    <citation type="submission" date="2019-07" db="EMBL/GenBank/DDBJ databases">
        <title>Whole genome shotgun sequence of Myxococcus virescens NBRC 100334.</title>
        <authorList>
            <person name="Hosoyama A."/>
            <person name="Uohara A."/>
            <person name="Ohji S."/>
            <person name="Ichikawa N."/>
        </authorList>
    </citation>
    <scope>NUCLEOTIDE SEQUENCE [LARGE SCALE GENOMIC DNA]</scope>
    <source>
        <strain evidence="1 4">NBRC 100334</strain>
    </source>
</reference>